<dbReference type="InterPro" id="IPR011989">
    <property type="entry name" value="ARM-like"/>
</dbReference>
<dbReference type="SUPFAM" id="SSF48371">
    <property type="entry name" value="ARM repeat"/>
    <property type="match status" value="1"/>
</dbReference>
<sequence>MGFLDFLFDKEKAEERKIKKLRKTLTNMYVQPPERKYAIQALRDVGTVDAVEALLARFEDNAPNTTVDADEKRYVYETLVSMSADPDLDVKNTVVKYLHERDEKINWPMKVLTDLLDYKEMVALVRELLGTCGNEYKRNPEKKQELVLRAADLKSEELSEELLRFLDDPNETIRFLTVEALLKHGFDEIIQEPLRERLQEEESIRIVQKLAEAFADHSDWKIPEDQHEDVEHMLPDEYSVHKQGYVYKRRT</sequence>
<dbReference type="AlphaFoldDB" id="A0A4Y6PZN9"/>
<proteinExistence type="predicted"/>
<dbReference type="RefSeq" id="WP_141200187.1">
    <property type="nucleotide sequence ID" value="NZ_CP041186.1"/>
</dbReference>
<reference evidence="1 2" key="1">
    <citation type="submission" date="2019-06" db="EMBL/GenBank/DDBJ databases">
        <title>Persicimonas caeni gen. nov., sp. nov., a predatory bacterium isolated from solar saltern.</title>
        <authorList>
            <person name="Wang S."/>
        </authorList>
    </citation>
    <scope>NUCLEOTIDE SEQUENCE [LARGE SCALE GENOMIC DNA]</scope>
    <source>
        <strain evidence="1 2">YN101</strain>
    </source>
</reference>
<evidence type="ECO:0000313" key="1">
    <source>
        <dbReference type="EMBL" id="QDG53733.1"/>
    </source>
</evidence>
<dbReference type="EMBL" id="CP041186">
    <property type="protein sequence ID" value="QDG53733.1"/>
    <property type="molecule type" value="Genomic_DNA"/>
</dbReference>
<name>A0A4Y6PZN9_PERCE</name>
<dbReference type="InterPro" id="IPR016024">
    <property type="entry name" value="ARM-type_fold"/>
</dbReference>
<gene>
    <name evidence="1" type="ORF">FIV42_24210</name>
</gene>
<organism evidence="1 2">
    <name type="scientific">Persicimonas caeni</name>
    <dbReference type="NCBI Taxonomy" id="2292766"/>
    <lineage>
        <taxon>Bacteria</taxon>
        <taxon>Deltaproteobacteria</taxon>
        <taxon>Bradymonadales</taxon>
        <taxon>Bradymonadaceae</taxon>
        <taxon>Persicimonas</taxon>
    </lineage>
</organism>
<accession>A0A4Y6PZN9</accession>
<dbReference type="OrthoDB" id="5506750at2"/>
<dbReference type="Proteomes" id="UP000315995">
    <property type="component" value="Chromosome"/>
</dbReference>
<dbReference type="Gene3D" id="1.25.10.10">
    <property type="entry name" value="Leucine-rich Repeat Variant"/>
    <property type="match status" value="1"/>
</dbReference>
<evidence type="ECO:0000313" key="2">
    <source>
        <dbReference type="Proteomes" id="UP000315995"/>
    </source>
</evidence>
<accession>A0A5B8YBA4</accession>
<protein>
    <submittedName>
        <fullName evidence="1">HEAT repeat domain-containing protein</fullName>
    </submittedName>
</protein>
<keyword evidence="2" id="KW-1185">Reference proteome</keyword>